<evidence type="ECO:0000313" key="7">
    <source>
        <dbReference type="EMBL" id="NSL56593.1"/>
    </source>
</evidence>
<dbReference type="Gene3D" id="2.60.40.10">
    <property type="entry name" value="Immunoglobulins"/>
    <property type="match status" value="1"/>
</dbReference>
<dbReference type="InterPro" id="IPR036116">
    <property type="entry name" value="FN3_sf"/>
</dbReference>
<dbReference type="SUPFAM" id="SSF49265">
    <property type="entry name" value="Fibronectin type III"/>
    <property type="match status" value="1"/>
</dbReference>
<dbReference type="Proteomes" id="UP000778523">
    <property type="component" value="Unassembled WGS sequence"/>
</dbReference>
<dbReference type="InterPro" id="IPR003961">
    <property type="entry name" value="FN3_dom"/>
</dbReference>
<dbReference type="InterPro" id="IPR013783">
    <property type="entry name" value="Ig-like_fold"/>
</dbReference>
<evidence type="ECO:0000313" key="8">
    <source>
        <dbReference type="Proteomes" id="UP000778523"/>
    </source>
</evidence>
<dbReference type="SUPFAM" id="SSF51126">
    <property type="entry name" value="Pectin lyase-like"/>
    <property type="match status" value="1"/>
</dbReference>
<feature type="domain" description="Fibronectin type-III" evidence="6">
    <location>
        <begin position="86"/>
        <end position="202"/>
    </location>
</feature>
<dbReference type="InterPro" id="IPR011050">
    <property type="entry name" value="Pectin_lyase_fold/virulence"/>
</dbReference>
<comment type="similarity">
    <text evidence="1 4">Belongs to the glycosyl hydrolase 28 family.</text>
</comment>
<protein>
    <submittedName>
        <fullName evidence="7">Glycoside hydrolase family 28 protein</fullName>
    </submittedName>
</protein>
<keyword evidence="8" id="KW-1185">Reference proteome</keyword>
<evidence type="ECO:0000256" key="1">
    <source>
        <dbReference type="ARBA" id="ARBA00008834"/>
    </source>
</evidence>
<dbReference type="RefSeq" id="WP_170022903.1">
    <property type="nucleotide sequence ID" value="NZ_JABCSC020000004.1"/>
</dbReference>
<accession>A0ABX2IL25</accession>
<keyword evidence="3 4" id="KW-0326">Glycosidase</keyword>
<dbReference type="InterPro" id="IPR000743">
    <property type="entry name" value="Glyco_hydro_28"/>
</dbReference>
<organism evidence="7 8">
    <name type="scientific">Uliginosibacterium aquaticum</name>
    <dbReference type="NCBI Taxonomy" id="2731212"/>
    <lineage>
        <taxon>Bacteria</taxon>
        <taxon>Pseudomonadati</taxon>
        <taxon>Pseudomonadota</taxon>
        <taxon>Betaproteobacteria</taxon>
        <taxon>Rhodocyclales</taxon>
        <taxon>Zoogloeaceae</taxon>
        <taxon>Uliginosibacterium</taxon>
    </lineage>
</organism>
<evidence type="ECO:0000256" key="2">
    <source>
        <dbReference type="ARBA" id="ARBA00022801"/>
    </source>
</evidence>
<keyword evidence="5" id="KW-0732">Signal</keyword>
<dbReference type="Pfam" id="PF00041">
    <property type="entry name" value="fn3"/>
    <property type="match status" value="1"/>
</dbReference>
<dbReference type="PROSITE" id="PS51257">
    <property type="entry name" value="PROKAR_LIPOPROTEIN"/>
    <property type="match status" value="1"/>
</dbReference>
<comment type="caution">
    <text evidence="7">The sequence shown here is derived from an EMBL/GenBank/DDBJ whole genome shotgun (WGS) entry which is preliminary data.</text>
</comment>
<reference evidence="7 8" key="1">
    <citation type="submission" date="2020-06" db="EMBL/GenBank/DDBJ databases">
        <title>Draft genome of Uliginosibacterium sp. IMCC34675.</title>
        <authorList>
            <person name="Song J."/>
        </authorList>
    </citation>
    <scope>NUCLEOTIDE SEQUENCE [LARGE SCALE GENOMIC DNA]</scope>
    <source>
        <strain evidence="7 8">IMCC34675</strain>
    </source>
</reference>
<feature type="chain" id="PRO_5045697027" evidence="5">
    <location>
        <begin position="22"/>
        <end position="716"/>
    </location>
</feature>
<gene>
    <name evidence="7" type="ORF">HJ583_016280</name>
</gene>
<dbReference type="SMART" id="SM00060">
    <property type="entry name" value="FN3"/>
    <property type="match status" value="1"/>
</dbReference>
<sequence length="716" mass="74076">MKNKGMPAGAAALICALVLGACGGGGSDAGGSSAGTNSSAAGASSGAAVSSTSSSAVASGASSQSASSAASVAASSAAVSSGASGENLSLQVPPLAYDDSSLTLVWKKPADYSALADFNVYMNGSKLGSAAANNTLNSPAKPYIDQFYAADTAGFHVKVLFHNFKVTGLAPDTAYTFTVRAVDAAGKESADSQPLTVRTAPAYTRIYDVSKLGAMGDGTTLNTSVIQDAIDTCAAGSSSAYGCKVLIPADAASGKVFLTGALFLKSNMTLEIAEGATLKGSADSVDYPLAKGYQLYSYFTNSTDDRRPPSLLNALSPAHMNGTAALVDHNGYDETRGVFQNIRITGKGTLDGNGWTRSATDTTDELGNGLANFAGGSASKVASLGILAKSQLAATGATVGSTAHDNYYSNRRSSLATFRGVRNIYLGELKLTNPAYHGVMFLESENMVFANTVTQTFDINNADGVEFGNSDNAFVFNNFVDSGDDNINFAAGQGKNYEGVTPQQNAWIFNNYLREGHGGVVAGSHTGAWIQDILAEDNVMFLTDNGLRMKSTPATGGGARRVVFRDNAMRNVGTKNSVTISGRTLSNNTNGNPFIFTLAYSAGSNVFDKASASAQFRDITIRNVTVDNVSTSSGGAMIKVDGYDGTDATLGYAETFQENILFDTVKITNALPMSISRLKDSRFTNVTITNWGTATTPWAIANSSGLTYSGVTPAVP</sequence>
<evidence type="ECO:0000256" key="4">
    <source>
        <dbReference type="RuleBase" id="RU361169"/>
    </source>
</evidence>
<dbReference type="EMBL" id="JABCSC020000004">
    <property type="protein sequence ID" value="NSL56593.1"/>
    <property type="molecule type" value="Genomic_DNA"/>
</dbReference>
<dbReference type="InterPro" id="IPR051801">
    <property type="entry name" value="GH28_Enzymes"/>
</dbReference>
<dbReference type="GO" id="GO:0016787">
    <property type="term" value="F:hydrolase activity"/>
    <property type="evidence" value="ECO:0007669"/>
    <property type="project" value="UniProtKB-KW"/>
</dbReference>
<keyword evidence="2 4" id="KW-0378">Hydrolase</keyword>
<proteinExistence type="inferred from homology"/>
<name>A0ABX2IL25_9RHOO</name>
<dbReference type="PANTHER" id="PTHR31339">
    <property type="entry name" value="PECTIN LYASE-RELATED"/>
    <property type="match status" value="1"/>
</dbReference>
<dbReference type="InterPro" id="IPR012334">
    <property type="entry name" value="Pectin_lyas_fold"/>
</dbReference>
<dbReference type="Gene3D" id="2.160.20.10">
    <property type="entry name" value="Single-stranded right-handed beta-helix, Pectin lyase-like"/>
    <property type="match status" value="1"/>
</dbReference>
<dbReference type="Pfam" id="PF00295">
    <property type="entry name" value="Glyco_hydro_28"/>
    <property type="match status" value="1"/>
</dbReference>
<dbReference type="CDD" id="cd00063">
    <property type="entry name" value="FN3"/>
    <property type="match status" value="1"/>
</dbReference>
<evidence type="ECO:0000256" key="3">
    <source>
        <dbReference type="ARBA" id="ARBA00023295"/>
    </source>
</evidence>
<feature type="signal peptide" evidence="5">
    <location>
        <begin position="1"/>
        <end position="21"/>
    </location>
</feature>
<evidence type="ECO:0000256" key="5">
    <source>
        <dbReference type="SAM" id="SignalP"/>
    </source>
</evidence>
<evidence type="ECO:0000259" key="6">
    <source>
        <dbReference type="PROSITE" id="PS50853"/>
    </source>
</evidence>
<dbReference type="PANTHER" id="PTHR31339:SF9">
    <property type="entry name" value="PLASMIN AND FIBRONECTIN-BINDING PROTEIN A"/>
    <property type="match status" value="1"/>
</dbReference>
<dbReference type="PROSITE" id="PS50853">
    <property type="entry name" value="FN3"/>
    <property type="match status" value="1"/>
</dbReference>